<dbReference type="STRING" id="755178.Cyan10605_0401"/>
<proteinExistence type="predicted"/>
<reference evidence="2" key="1">
    <citation type="journal article" date="2013" name="Proc. Natl. Acad. Sci. U.S.A.">
        <title>Improving the coverage of the cyanobacterial phylum using diversity-driven genome sequencing.</title>
        <authorList>
            <person name="Shih P.M."/>
            <person name="Wu D."/>
            <person name="Latifi A."/>
            <person name="Axen S.D."/>
            <person name="Fewer D.P."/>
            <person name="Talla E."/>
            <person name="Calteau A."/>
            <person name="Cai F."/>
            <person name="Tandeau de Marsac N."/>
            <person name="Rippka R."/>
            <person name="Herdman M."/>
            <person name="Sivonen K."/>
            <person name="Coursin T."/>
            <person name="Laurent T."/>
            <person name="Goodwin L."/>
            <person name="Nolan M."/>
            <person name="Davenport K.W."/>
            <person name="Han C.S."/>
            <person name="Rubin E.M."/>
            <person name="Eisen J.A."/>
            <person name="Woyke T."/>
            <person name="Gugger M."/>
            <person name="Kerfeld C.A."/>
        </authorList>
    </citation>
    <scope>NUCLEOTIDE SEQUENCE [LARGE SCALE GENOMIC DNA]</scope>
    <source>
        <strain evidence="2">PCC 10605</strain>
    </source>
</reference>
<dbReference type="RefSeq" id="WP_015218276.1">
    <property type="nucleotide sequence ID" value="NC_019776.1"/>
</dbReference>
<evidence type="ECO:0008006" key="3">
    <source>
        <dbReference type="Google" id="ProtNLM"/>
    </source>
</evidence>
<dbReference type="EMBL" id="CP003947">
    <property type="protein sequence ID" value="AFZ52545.1"/>
    <property type="molecule type" value="Genomic_DNA"/>
</dbReference>
<name>K9Z1T4_CYAAP</name>
<dbReference type="AlphaFoldDB" id="K9Z1T4"/>
<dbReference type="Pfam" id="PF14076">
    <property type="entry name" value="DUF4258"/>
    <property type="match status" value="1"/>
</dbReference>
<dbReference type="Proteomes" id="UP000010480">
    <property type="component" value="Chromosome"/>
</dbReference>
<dbReference type="InterPro" id="IPR025354">
    <property type="entry name" value="DUF4258"/>
</dbReference>
<protein>
    <recommendedName>
        <fullName evidence="3">DUF4258 domain-containing protein</fullName>
    </recommendedName>
</protein>
<gene>
    <name evidence="1" type="ordered locus">Cyan10605_0401</name>
</gene>
<dbReference type="HOGENOM" id="CLU_183615_0_0_3"/>
<sequence length="88" mass="10815">MQYLFSNHAKQQLKSYGRKQIKLEWIERVIKNPDYIEVYDNLDITICETCCWKRIKEYSNRALKVVYNHRKNPPLIITVYFDRSYKHD</sequence>
<evidence type="ECO:0000313" key="2">
    <source>
        <dbReference type="Proteomes" id="UP000010480"/>
    </source>
</evidence>
<accession>K9Z1T4</accession>
<dbReference type="KEGG" id="can:Cyan10605_0401"/>
<evidence type="ECO:0000313" key="1">
    <source>
        <dbReference type="EMBL" id="AFZ52545.1"/>
    </source>
</evidence>
<dbReference type="OrthoDB" id="598363at2"/>
<keyword evidence="2" id="KW-1185">Reference proteome</keyword>
<organism evidence="1 2">
    <name type="scientific">Cyanobacterium aponinum (strain PCC 10605)</name>
    <dbReference type="NCBI Taxonomy" id="755178"/>
    <lineage>
        <taxon>Bacteria</taxon>
        <taxon>Bacillati</taxon>
        <taxon>Cyanobacteriota</taxon>
        <taxon>Cyanophyceae</taxon>
        <taxon>Oscillatoriophycideae</taxon>
        <taxon>Chroococcales</taxon>
        <taxon>Geminocystaceae</taxon>
        <taxon>Cyanobacterium</taxon>
    </lineage>
</organism>